<proteinExistence type="predicted"/>
<feature type="compositionally biased region" description="Low complexity" evidence="1">
    <location>
        <begin position="120"/>
        <end position="139"/>
    </location>
</feature>
<evidence type="ECO:0000313" key="3">
    <source>
        <dbReference type="Proteomes" id="UP001186944"/>
    </source>
</evidence>
<dbReference type="AlphaFoldDB" id="A0AA89C5L2"/>
<comment type="caution">
    <text evidence="2">The sequence shown here is derived from an EMBL/GenBank/DDBJ whole genome shotgun (WGS) entry which is preliminary data.</text>
</comment>
<organism evidence="2 3">
    <name type="scientific">Pinctada imbricata</name>
    <name type="common">Atlantic pearl-oyster</name>
    <name type="synonym">Pinctada martensii</name>
    <dbReference type="NCBI Taxonomy" id="66713"/>
    <lineage>
        <taxon>Eukaryota</taxon>
        <taxon>Metazoa</taxon>
        <taxon>Spiralia</taxon>
        <taxon>Lophotrochozoa</taxon>
        <taxon>Mollusca</taxon>
        <taxon>Bivalvia</taxon>
        <taxon>Autobranchia</taxon>
        <taxon>Pteriomorphia</taxon>
        <taxon>Pterioida</taxon>
        <taxon>Pterioidea</taxon>
        <taxon>Pteriidae</taxon>
        <taxon>Pinctada</taxon>
    </lineage>
</organism>
<accession>A0AA89C5L2</accession>
<protein>
    <submittedName>
        <fullName evidence="2">Uncharacterized protein</fullName>
    </submittedName>
</protein>
<dbReference type="Proteomes" id="UP001186944">
    <property type="component" value="Unassembled WGS sequence"/>
</dbReference>
<gene>
    <name evidence="2" type="ORF">FSP39_007646</name>
</gene>
<evidence type="ECO:0000256" key="1">
    <source>
        <dbReference type="SAM" id="MobiDB-lite"/>
    </source>
</evidence>
<evidence type="ECO:0000313" key="2">
    <source>
        <dbReference type="EMBL" id="KAK3107117.1"/>
    </source>
</evidence>
<keyword evidence="3" id="KW-1185">Reference proteome</keyword>
<feature type="region of interest" description="Disordered" evidence="1">
    <location>
        <begin position="87"/>
        <end position="139"/>
    </location>
</feature>
<dbReference type="EMBL" id="VSWD01000002">
    <property type="protein sequence ID" value="KAK3107117.1"/>
    <property type="molecule type" value="Genomic_DNA"/>
</dbReference>
<sequence>MVANSSCIKKPEGMGFWTKVMMFFSTINGYHHFRIMPTPFEIEQREYIMECVLEPNNQHDPFAVLVREMDTERTIGRVPRFICTTPLRIGYDSPTDSYDSPEDSYDSPTDSYDSPEDSYDSPTDSYDSPTDSYDSAKGC</sequence>
<name>A0AA89C5L2_PINIB</name>
<reference evidence="2" key="1">
    <citation type="submission" date="2019-08" db="EMBL/GenBank/DDBJ databases">
        <title>The improved chromosome-level genome for the pearl oyster Pinctada fucata martensii using PacBio sequencing and Hi-C.</title>
        <authorList>
            <person name="Zheng Z."/>
        </authorList>
    </citation>
    <scope>NUCLEOTIDE SEQUENCE</scope>
    <source>
        <strain evidence="2">ZZ-2019</strain>
        <tissue evidence="2">Adductor muscle</tissue>
    </source>
</reference>